<dbReference type="AlphaFoldDB" id="A0A2I0J974"/>
<sequence length="208" mass="23320">MWLSIVPQVFRHSFFSLPLLDWFVFDLFKEGCNAVSGCWSSVFGMGCWVLWKWRNKGVFKPNFSRPNNEGVVILRTSSAFLMSWSNRELLSCEAKAWSHPQAGSNLILMELPRVIRGWLGLEGFVRDEYGCWLSGFTQNIGWSTAIVAELWGAFTGLQHVWSLGYRKVILELDSTVARGLITGNSPGSLQVASLVRAIKGVSQERLGG</sequence>
<dbReference type="GO" id="GO:0003676">
    <property type="term" value="F:nucleic acid binding"/>
    <property type="evidence" value="ECO:0007669"/>
    <property type="project" value="InterPro"/>
</dbReference>
<dbReference type="Gene3D" id="3.30.420.10">
    <property type="entry name" value="Ribonuclease H-like superfamily/Ribonuclease H"/>
    <property type="match status" value="1"/>
</dbReference>
<dbReference type="GO" id="GO:0004523">
    <property type="term" value="F:RNA-DNA hybrid ribonuclease activity"/>
    <property type="evidence" value="ECO:0007669"/>
    <property type="project" value="InterPro"/>
</dbReference>
<gene>
    <name evidence="2" type="ORF">CRG98_026854</name>
</gene>
<accession>A0A2I0J974</accession>
<name>A0A2I0J974_PUNGR</name>
<keyword evidence="3" id="KW-1185">Reference proteome</keyword>
<dbReference type="CDD" id="cd06222">
    <property type="entry name" value="RNase_H_like"/>
    <property type="match status" value="1"/>
</dbReference>
<dbReference type="InterPro" id="IPR012337">
    <property type="entry name" value="RNaseH-like_sf"/>
</dbReference>
<evidence type="ECO:0000313" key="2">
    <source>
        <dbReference type="EMBL" id="PKI52779.1"/>
    </source>
</evidence>
<proteinExistence type="predicted"/>
<dbReference type="Proteomes" id="UP000233551">
    <property type="component" value="Unassembled WGS sequence"/>
</dbReference>
<dbReference type="PANTHER" id="PTHR47723:SF19">
    <property type="entry name" value="POLYNUCLEOTIDYL TRANSFERASE, RIBONUCLEASE H-LIKE SUPERFAMILY PROTEIN"/>
    <property type="match status" value="1"/>
</dbReference>
<protein>
    <recommendedName>
        <fullName evidence="1">RNase H type-1 domain-containing protein</fullName>
    </recommendedName>
</protein>
<dbReference type="PANTHER" id="PTHR47723">
    <property type="entry name" value="OS05G0353850 PROTEIN"/>
    <property type="match status" value="1"/>
</dbReference>
<organism evidence="2 3">
    <name type="scientific">Punica granatum</name>
    <name type="common">Pomegranate</name>
    <dbReference type="NCBI Taxonomy" id="22663"/>
    <lineage>
        <taxon>Eukaryota</taxon>
        <taxon>Viridiplantae</taxon>
        <taxon>Streptophyta</taxon>
        <taxon>Embryophyta</taxon>
        <taxon>Tracheophyta</taxon>
        <taxon>Spermatophyta</taxon>
        <taxon>Magnoliopsida</taxon>
        <taxon>eudicotyledons</taxon>
        <taxon>Gunneridae</taxon>
        <taxon>Pentapetalae</taxon>
        <taxon>rosids</taxon>
        <taxon>malvids</taxon>
        <taxon>Myrtales</taxon>
        <taxon>Lythraceae</taxon>
        <taxon>Punica</taxon>
    </lineage>
</organism>
<feature type="domain" description="RNase H type-1" evidence="1">
    <location>
        <begin position="124"/>
        <end position="202"/>
    </location>
</feature>
<evidence type="ECO:0000313" key="3">
    <source>
        <dbReference type="Proteomes" id="UP000233551"/>
    </source>
</evidence>
<comment type="caution">
    <text evidence="2">The sequence shown here is derived from an EMBL/GenBank/DDBJ whole genome shotgun (WGS) entry which is preliminary data.</text>
</comment>
<dbReference type="EMBL" id="PGOL01001897">
    <property type="protein sequence ID" value="PKI52779.1"/>
    <property type="molecule type" value="Genomic_DNA"/>
</dbReference>
<reference evidence="2 3" key="1">
    <citation type="submission" date="2017-11" db="EMBL/GenBank/DDBJ databases">
        <title>De-novo sequencing of pomegranate (Punica granatum L.) genome.</title>
        <authorList>
            <person name="Akparov Z."/>
            <person name="Amiraslanov A."/>
            <person name="Hajiyeva S."/>
            <person name="Abbasov M."/>
            <person name="Kaur K."/>
            <person name="Hamwieh A."/>
            <person name="Solovyev V."/>
            <person name="Salamov A."/>
            <person name="Braich B."/>
            <person name="Kosarev P."/>
            <person name="Mahmoud A."/>
            <person name="Hajiyev E."/>
            <person name="Babayeva S."/>
            <person name="Izzatullayeva V."/>
            <person name="Mammadov A."/>
            <person name="Mammadov A."/>
            <person name="Sharifova S."/>
            <person name="Ojaghi J."/>
            <person name="Eynullazada K."/>
            <person name="Bayramov B."/>
            <person name="Abdulazimova A."/>
            <person name="Shahmuradov I."/>
        </authorList>
    </citation>
    <scope>NUCLEOTIDE SEQUENCE [LARGE SCALE GENOMIC DNA]</scope>
    <source>
        <strain evidence="3">cv. AG2017</strain>
        <tissue evidence="2">Leaf</tissue>
    </source>
</reference>
<dbReference type="InterPro" id="IPR036397">
    <property type="entry name" value="RNaseH_sf"/>
</dbReference>
<dbReference type="InterPro" id="IPR002156">
    <property type="entry name" value="RNaseH_domain"/>
</dbReference>
<dbReference type="InterPro" id="IPR053151">
    <property type="entry name" value="RNase_H-like"/>
</dbReference>
<dbReference type="Pfam" id="PF13456">
    <property type="entry name" value="RVT_3"/>
    <property type="match status" value="1"/>
</dbReference>
<evidence type="ECO:0000259" key="1">
    <source>
        <dbReference type="Pfam" id="PF13456"/>
    </source>
</evidence>
<dbReference type="InterPro" id="IPR044730">
    <property type="entry name" value="RNase_H-like_dom_plant"/>
</dbReference>
<dbReference type="SUPFAM" id="SSF53098">
    <property type="entry name" value="Ribonuclease H-like"/>
    <property type="match status" value="1"/>
</dbReference>